<evidence type="ECO:0000256" key="7">
    <source>
        <dbReference type="ARBA" id="ARBA00022840"/>
    </source>
</evidence>
<dbReference type="PRINTS" id="PR00474">
    <property type="entry name" value="GLU5KINASE"/>
</dbReference>
<dbReference type="InterPro" id="IPR015947">
    <property type="entry name" value="PUA-like_sf"/>
</dbReference>
<evidence type="ECO:0000256" key="6">
    <source>
        <dbReference type="ARBA" id="ARBA00022777"/>
    </source>
</evidence>
<dbReference type="InterPro" id="IPR036974">
    <property type="entry name" value="PUA_sf"/>
</dbReference>
<comment type="similarity">
    <text evidence="8">Belongs to the glutamate 5-kinase family.</text>
</comment>
<keyword evidence="4 8" id="KW-0808">Transferase</keyword>
<comment type="caution">
    <text evidence="10">The sequence shown here is derived from an EMBL/GenBank/DDBJ whole genome shotgun (WGS) entry which is preliminary data.</text>
</comment>
<keyword evidence="3 8" id="KW-0641">Proline biosynthesis</keyword>
<proteinExistence type="inferred from homology"/>
<dbReference type="UniPathway" id="UPA00098">
    <property type="reaction ID" value="UER00359"/>
</dbReference>
<comment type="function">
    <text evidence="8">Catalyzes the transfer of a phosphate group to glutamate to form L-glutamate 5-phosphate.</text>
</comment>
<evidence type="ECO:0000256" key="4">
    <source>
        <dbReference type="ARBA" id="ARBA00022679"/>
    </source>
</evidence>
<gene>
    <name evidence="8 10" type="primary">proB</name>
    <name evidence="10" type="ORF">ENS29_17470</name>
</gene>
<dbReference type="Pfam" id="PF00696">
    <property type="entry name" value="AA_kinase"/>
    <property type="match status" value="1"/>
</dbReference>
<comment type="subcellular location">
    <subcellularLocation>
        <location evidence="8">Cytoplasm</location>
    </subcellularLocation>
</comment>
<dbReference type="SUPFAM" id="SSF53633">
    <property type="entry name" value="Carbamate kinase-like"/>
    <property type="match status" value="1"/>
</dbReference>
<feature type="binding site" evidence="8">
    <location>
        <begin position="177"/>
        <end position="178"/>
    </location>
    <ligand>
        <name>ATP</name>
        <dbReference type="ChEBI" id="CHEBI:30616"/>
    </ligand>
</feature>
<dbReference type="InterPro" id="IPR011529">
    <property type="entry name" value="Glu_5kinase"/>
</dbReference>
<dbReference type="PIRSF" id="PIRSF000729">
    <property type="entry name" value="GK"/>
    <property type="match status" value="1"/>
</dbReference>
<dbReference type="PROSITE" id="PS00902">
    <property type="entry name" value="GLUTAMATE_5_KINASE"/>
    <property type="match status" value="1"/>
</dbReference>
<evidence type="ECO:0000256" key="5">
    <source>
        <dbReference type="ARBA" id="ARBA00022741"/>
    </source>
</evidence>
<dbReference type="GO" id="GO:0003723">
    <property type="term" value="F:RNA binding"/>
    <property type="evidence" value="ECO:0007669"/>
    <property type="project" value="InterPro"/>
</dbReference>
<evidence type="ECO:0000256" key="2">
    <source>
        <dbReference type="ARBA" id="ARBA00022605"/>
    </source>
</evidence>
<keyword evidence="6 8" id="KW-0418">Kinase</keyword>
<dbReference type="InterPro" id="IPR001057">
    <property type="entry name" value="Glu/AcGlu_kinase"/>
</dbReference>
<evidence type="ECO:0000256" key="8">
    <source>
        <dbReference type="HAMAP-Rule" id="MF_00456"/>
    </source>
</evidence>
<dbReference type="CDD" id="cd21157">
    <property type="entry name" value="PUA_G5K"/>
    <property type="match status" value="1"/>
</dbReference>
<keyword evidence="7 8" id="KW-0067">ATP-binding</keyword>
<dbReference type="GO" id="GO:0005829">
    <property type="term" value="C:cytosol"/>
    <property type="evidence" value="ECO:0007669"/>
    <property type="project" value="TreeGrafter"/>
</dbReference>
<dbReference type="InterPro" id="IPR002478">
    <property type="entry name" value="PUA"/>
</dbReference>
<evidence type="ECO:0000259" key="9">
    <source>
        <dbReference type="SMART" id="SM00359"/>
    </source>
</evidence>
<name>A0A7C4VSA7_9BACT</name>
<dbReference type="InterPro" id="IPR019797">
    <property type="entry name" value="Glutamate_5-kinase_CS"/>
</dbReference>
<dbReference type="FunFam" id="3.40.1160.10:FF:000018">
    <property type="entry name" value="Glutamate 5-kinase"/>
    <property type="match status" value="1"/>
</dbReference>
<keyword evidence="5 8" id="KW-0547">Nucleotide-binding</keyword>
<comment type="pathway">
    <text evidence="8">Amino-acid biosynthesis; L-proline biosynthesis; L-glutamate 5-semialdehyde from L-glutamate: step 1/2.</text>
</comment>
<comment type="catalytic activity">
    <reaction evidence="8">
        <text>L-glutamate + ATP = L-glutamyl 5-phosphate + ADP</text>
        <dbReference type="Rhea" id="RHEA:14877"/>
        <dbReference type="ChEBI" id="CHEBI:29985"/>
        <dbReference type="ChEBI" id="CHEBI:30616"/>
        <dbReference type="ChEBI" id="CHEBI:58274"/>
        <dbReference type="ChEBI" id="CHEBI:456216"/>
        <dbReference type="EC" id="2.7.2.11"/>
    </reaction>
</comment>
<dbReference type="PANTHER" id="PTHR43654:SF1">
    <property type="entry name" value="ISOPENTENYL PHOSPHATE KINASE"/>
    <property type="match status" value="1"/>
</dbReference>
<dbReference type="GO" id="GO:0004349">
    <property type="term" value="F:glutamate 5-kinase activity"/>
    <property type="evidence" value="ECO:0007669"/>
    <property type="project" value="UniProtKB-UniRule"/>
</dbReference>
<dbReference type="InterPro" id="IPR001048">
    <property type="entry name" value="Asp/Glu/Uridylate_kinase"/>
</dbReference>
<dbReference type="GO" id="GO:0055129">
    <property type="term" value="P:L-proline biosynthetic process"/>
    <property type="evidence" value="ECO:0007669"/>
    <property type="project" value="UniProtKB-UniRule"/>
</dbReference>
<evidence type="ECO:0000256" key="3">
    <source>
        <dbReference type="ARBA" id="ARBA00022650"/>
    </source>
</evidence>
<dbReference type="SMART" id="SM00359">
    <property type="entry name" value="PUA"/>
    <property type="match status" value="1"/>
</dbReference>
<feature type="domain" description="PUA" evidence="9">
    <location>
        <begin position="285"/>
        <end position="368"/>
    </location>
</feature>
<keyword evidence="1 8" id="KW-0963">Cytoplasm</keyword>
<feature type="binding site" evidence="8">
    <location>
        <position position="145"/>
    </location>
    <ligand>
        <name>substrate</name>
    </ligand>
</feature>
<feature type="binding site" evidence="8">
    <location>
        <position position="58"/>
    </location>
    <ligand>
        <name>substrate</name>
    </ligand>
</feature>
<dbReference type="Gene3D" id="3.40.1160.10">
    <property type="entry name" value="Acetylglutamate kinase-like"/>
    <property type="match status" value="1"/>
</dbReference>
<dbReference type="InterPro" id="IPR036393">
    <property type="entry name" value="AceGlu_kinase-like_sf"/>
</dbReference>
<dbReference type="FunFam" id="2.30.130.10:FF:000007">
    <property type="entry name" value="Glutamate 5-kinase"/>
    <property type="match status" value="1"/>
</dbReference>
<dbReference type="EMBL" id="DSUH01000397">
    <property type="protein sequence ID" value="HGU34611.1"/>
    <property type="molecule type" value="Genomic_DNA"/>
</dbReference>
<dbReference type="HAMAP" id="MF_00456">
    <property type="entry name" value="ProB"/>
    <property type="match status" value="1"/>
</dbReference>
<dbReference type="NCBIfam" id="TIGR01027">
    <property type="entry name" value="proB"/>
    <property type="match status" value="1"/>
</dbReference>
<dbReference type="Pfam" id="PF01472">
    <property type="entry name" value="PUA"/>
    <property type="match status" value="1"/>
</dbReference>
<dbReference type="InterPro" id="IPR005715">
    <property type="entry name" value="Glu_5kinase/COase_Synthase"/>
</dbReference>
<dbReference type="EC" id="2.7.2.11" evidence="8"/>
<evidence type="ECO:0000313" key="10">
    <source>
        <dbReference type="EMBL" id="HGU34611.1"/>
    </source>
</evidence>
<reference evidence="10" key="1">
    <citation type="journal article" date="2020" name="mSystems">
        <title>Genome- and Community-Level Interaction Insights into Carbon Utilization and Element Cycling Functions of Hydrothermarchaeota in Hydrothermal Sediment.</title>
        <authorList>
            <person name="Zhou Z."/>
            <person name="Liu Y."/>
            <person name="Xu W."/>
            <person name="Pan J."/>
            <person name="Luo Z.H."/>
            <person name="Li M."/>
        </authorList>
    </citation>
    <scope>NUCLEOTIDE SEQUENCE [LARGE SCALE GENOMIC DNA]</scope>
    <source>
        <strain evidence="10">SpSt-477</strain>
    </source>
</reference>
<dbReference type="SUPFAM" id="SSF88697">
    <property type="entry name" value="PUA domain-like"/>
    <property type="match status" value="1"/>
</dbReference>
<feature type="binding site" evidence="8">
    <location>
        <position position="157"/>
    </location>
    <ligand>
        <name>substrate</name>
    </ligand>
</feature>
<accession>A0A7C4VSA7</accession>
<evidence type="ECO:0000256" key="1">
    <source>
        <dbReference type="ARBA" id="ARBA00022490"/>
    </source>
</evidence>
<keyword evidence="2 8" id="KW-0028">Amino-acid biosynthesis</keyword>
<sequence>MECLDRKSYFDDARRIVVKVGSNVLTEDDGLNLKVVRSISRQICRLIDRGLEVILVSSGAMAAGIRKIGLARRPDEIPKRQAVSAVGQAGLIMEYENAFERYGNKVAQILLTGDNLSNRKMYLNARNTLHTLLAWQVVPIINENDTVAIESIKFGDNDNLAAQITLMMDADMLIVLSDIDGLYDKDPRQHPDARLLPVITQFSRTIEKQASAIPGSLGTGGMLTKVKAAKKVTAGGIPMIIANGNLPDVLEKLFEGQSIGTFFVPGTERMAKRKCWIGYSIKPEGSLTIDDGAVTAIVRRGKSLLPSGILEVEGDFGVGAGVQFKNLQGEVLGVGLVNYSAADIRKIKGLQTHRIAETLGEKPYDEVIHRDNLVITERCA</sequence>
<dbReference type="PANTHER" id="PTHR43654">
    <property type="entry name" value="GLUTAMATE 5-KINASE"/>
    <property type="match status" value="1"/>
</dbReference>
<organism evidence="10">
    <name type="scientific">Desulfatirhabdium butyrativorans</name>
    <dbReference type="NCBI Taxonomy" id="340467"/>
    <lineage>
        <taxon>Bacteria</taxon>
        <taxon>Pseudomonadati</taxon>
        <taxon>Thermodesulfobacteriota</taxon>
        <taxon>Desulfobacteria</taxon>
        <taxon>Desulfobacterales</taxon>
        <taxon>Desulfatirhabdiaceae</taxon>
        <taxon>Desulfatirhabdium</taxon>
    </lineage>
</organism>
<protein>
    <recommendedName>
        <fullName evidence="8">Glutamate 5-kinase</fullName>
        <ecNumber evidence="8">2.7.2.11</ecNumber>
    </recommendedName>
    <alternativeName>
        <fullName evidence="8">Gamma-glutamyl kinase</fullName>
        <shortName evidence="8">GK</shortName>
    </alternativeName>
</protein>
<feature type="binding site" evidence="8">
    <location>
        <begin position="219"/>
        <end position="225"/>
    </location>
    <ligand>
        <name>ATP</name>
        <dbReference type="ChEBI" id="CHEBI:30616"/>
    </ligand>
</feature>
<dbReference type="InterPro" id="IPR041739">
    <property type="entry name" value="G5K_ProB"/>
</dbReference>
<dbReference type="PROSITE" id="PS50890">
    <property type="entry name" value="PUA"/>
    <property type="match status" value="1"/>
</dbReference>
<feature type="binding site" evidence="8">
    <location>
        <position position="19"/>
    </location>
    <ligand>
        <name>ATP</name>
        <dbReference type="ChEBI" id="CHEBI:30616"/>
    </ligand>
</feature>
<dbReference type="CDD" id="cd04242">
    <property type="entry name" value="AAK_G5K_ProB"/>
    <property type="match status" value="1"/>
</dbReference>
<dbReference type="GO" id="GO:0005524">
    <property type="term" value="F:ATP binding"/>
    <property type="evidence" value="ECO:0007669"/>
    <property type="project" value="UniProtKB-KW"/>
</dbReference>
<dbReference type="Gene3D" id="2.30.130.10">
    <property type="entry name" value="PUA domain"/>
    <property type="match status" value="1"/>
</dbReference>
<dbReference type="AlphaFoldDB" id="A0A7C4VSA7"/>